<keyword evidence="3" id="KW-0813">Transport</keyword>
<evidence type="ECO:0000256" key="1">
    <source>
        <dbReference type="ARBA" id="ARBA00004141"/>
    </source>
</evidence>
<feature type="transmembrane region" description="Helical" evidence="8">
    <location>
        <begin position="489"/>
        <end position="510"/>
    </location>
</feature>
<feature type="transmembrane region" description="Helical" evidence="8">
    <location>
        <begin position="324"/>
        <end position="348"/>
    </location>
</feature>
<keyword evidence="7 8" id="KW-0472">Membrane</keyword>
<sequence>MGKGLEEAVRAEEEERDDVVDGAVDFRGGTAVRSKTGSWRSAGLIIGVEVAERIAYYGIQGNMISYLTGPLRQSTATAAENINVWSGTASLLPLLGAFLADSFLGRYRTIILASLVYILGLGLLTLSAMLPSLSNSECQVDNELKSCSPPRSQVILLFISLYLVAIGQGGHKPCVQAFGADQFDEQHPKEHKDRSSFFNWWYFTMCAGCLATLSILNYIQDNLSWVLGFGIPCIAMILALLVFLLGTMTYRFNIQQQDERPFRRIGRVFVAAIRNRRIGRDGILPKQSSEQFEFLNKALLELKDKDSMEEESCSPSEVEEAKAVLRLVPIWASTLIYAVVFAQVPTFFTKQGVTLKRTILPGIDIPPASLQTLMTVAIVFFSPIYDRLFVPLARAITGKPSGITMLQRIGTGILISVSSIVVAALVETKRLKIAQESGLVDDAEAIVPMSIWWLVPQYLLFGMSEVFTMVGLQEFFYDQVPNELRSMGLALYLSIFGAGNFISSFLISVIEEVTGKEDSWFANNLNKAHLNYFYWLLAALSVMGLAFFTFFSKSYIYNNKGIRRQ</sequence>
<dbReference type="OrthoDB" id="8904098at2759"/>
<dbReference type="OMA" id="IQEMSSW"/>
<gene>
    <name evidence="9" type="ORF">PHAVU_011G001900g</name>
</gene>
<dbReference type="eggNOG" id="KOG1237">
    <property type="taxonomic scope" value="Eukaryota"/>
</dbReference>
<keyword evidence="6 8" id="KW-1133">Transmembrane helix</keyword>
<name>V7ACV8_PHAVU</name>
<keyword evidence="4" id="KW-0597">Phosphoprotein</keyword>
<feature type="transmembrane region" description="Helical" evidence="8">
    <location>
        <begin position="200"/>
        <end position="219"/>
    </location>
</feature>
<protein>
    <recommendedName>
        <fullName evidence="11">Protein NRT1/ PTR FAMILY 5.10-like</fullName>
    </recommendedName>
</protein>
<feature type="transmembrane region" description="Helical" evidence="8">
    <location>
        <begin position="110"/>
        <end position="130"/>
    </location>
</feature>
<dbReference type="EMBL" id="CM002298">
    <property type="protein sequence ID" value="ESW03289.1"/>
    <property type="molecule type" value="Genomic_DNA"/>
</dbReference>
<comment type="similarity">
    <text evidence="2">Belongs to the major facilitator superfamily. Proton-dependent oligopeptide transporter (POT/PTR) (TC 2.A.17) family.</text>
</comment>
<keyword evidence="5 8" id="KW-0812">Transmembrane</keyword>
<dbReference type="CDD" id="cd17417">
    <property type="entry name" value="MFS_NPF5"/>
    <property type="match status" value="1"/>
</dbReference>
<evidence type="ECO:0000256" key="2">
    <source>
        <dbReference type="ARBA" id="ARBA00005982"/>
    </source>
</evidence>
<dbReference type="SMR" id="V7ACV8"/>
<dbReference type="SUPFAM" id="SSF103473">
    <property type="entry name" value="MFS general substrate transporter"/>
    <property type="match status" value="1"/>
</dbReference>
<evidence type="ECO:0000256" key="6">
    <source>
        <dbReference type="ARBA" id="ARBA00022989"/>
    </source>
</evidence>
<feature type="transmembrane region" description="Helical" evidence="8">
    <location>
        <begin position="532"/>
        <end position="556"/>
    </location>
</feature>
<evidence type="ECO:0000256" key="3">
    <source>
        <dbReference type="ARBA" id="ARBA00022448"/>
    </source>
</evidence>
<evidence type="ECO:0000256" key="4">
    <source>
        <dbReference type="ARBA" id="ARBA00022553"/>
    </source>
</evidence>
<dbReference type="PANTHER" id="PTHR11654">
    <property type="entry name" value="OLIGOPEPTIDE TRANSPORTER-RELATED"/>
    <property type="match status" value="1"/>
</dbReference>
<dbReference type="PROSITE" id="PS01022">
    <property type="entry name" value="PTR2_1"/>
    <property type="match status" value="1"/>
</dbReference>
<evidence type="ECO:0000313" key="9">
    <source>
        <dbReference type="EMBL" id="ESW03289.1"/>
    </source>
</evidence>
<accession>V7ACV8</accession>
<feature type="transmembrane region" description="Helical" evidence="8">
    <location>
        <begin position="368"/>
        <end position="385"/>
    </location>
</feature>
<dbReference type="GO" id="GO:0042937">
    <property type="term" value="F:tripeptide transmembrane transporter activity"/>
    <property type="evidence" value="ECO:0007669"/>
    <property type="project" value="InterPro"/>
</dbReference>
<evidence type="ECO:0000313" key="10">
    <source>
        <dbReference type="Proteomes" id="UP000000226"/>
    </source>
</evidence>
<dbReference type="InterPro" id="IPR044739">
    <property type="entry name" value="NRT1/PTR"/>
</dbReference>
<dbReference type="Proteomes" id="UP000000226">
    <property type="component" value="Chromosome 11"/>
</dbReference>
<dbReference type="InterPro" id="IPR000109">
    <property type="entry name" value="POT_fam"/>
</dbReference>
<feature type="transmembrane region" description="Helical" evidence="8">
    <location>
        <begin position="225"/>
        <end position="246"/>
    </location>
</feature>
<dbReference type="AlphaFoldDB" id="V7ACV8"/>
<keyword evidence="10" id="KW-1185">Reference proteome</keyword>
<dbReference type="InterPro" id="IPR018456">
    <property type="entry name" value="PTR2_symporter_CS"/>
</dbReference>
<dbReference type="FunFam" id="1.20.1250.20:FF:000147">
    <property type="entry name" value="Protein NRT1/ PTR family 5.10"/>
    <property type="match status" value="1"/>
</dbReference>
<feature type="transmembrane region" description="Helical" evidence="8">
    <location>
        <begin position="406"/>
        <end position="426"/>
    </location>
</feature>
<evidence type="ECO:0000256" key="7">
    <source>
        <dbReference type="ARBA" id="ARBA00023136"/>
    </source>
</evidence>
<comment type="subcellular location">
    <subcellularLocation>
        <location evidence="1">Membrane</location>
        <topology evidence="1">Multi-pass membrane protein</topology>
    </subcellularLocation>
</comment>
<dbReference type="Gramene" id="ESW03289">
    <property type="protein sequence ID" value="ESW03289"/>
    <property type="gene ID" value="PHAVU_011G001900g"/>
</dbReference>
<reference evidence="10" key="1">
    <citation type="journal article" date="2014" name="Nat. Genet.">
        <title>A reference genome for common bean and genome-wide analysis of dual domestications.</title>
        <authorList>
            <person name="Schmutz J."/>
            <person name="McClean P.E."/>
            <person name="Mamidi S."/>
            <person name="Wu G.A."/>
            <person name="Cannon S.B."/>
            <person name="Grimwood J."/>
            <person name="Jenkins J."/>
            <person name="Shu S."/>
            <person name="Song Q."/>
            <person name="Chavarro C."/>
            <person name="Torres-Torres M."/>
            <person name="Geffroy V."/>
            <person name="Moghaddam S.M."/>
            <person name="Gao D."/>
            <person name="Abernathy B."/>
            <person name="Barry K."/>
            <person name="Blair M."/>
            <person name="Brick M.A."/>
            <person name="Chovatia M."/>
            <person name="Gepts P."/>
            <person name="Goodstein D.M."/>
            <person name="Gonzales M."/>
            <person name="Hellsten U."/>
            <person name="Hyten D.L."/>
            <person name="Jia G."/>
            <person name="Kelly J.D."/>
            <person name="Kudrna D."/>
            <person name="Lee R."/>
            <person name="Richard M.M."/>
            <person name="Miklas P.N."/>
            <person name="Osorno J.M."/>
            <person name="Rodrigues J."/>
            <person name="Thareau V."/>
            <person name="Urrea C.A."/>
            <person name="Wang M."/>
            <person name="Yu Y."/>
            <person name="Zhang M."/>
            <person name="Wing R.A."/>
            <person name="Cregan P.B."/>
            <person name="Rokhsar D.S."/>
            <person name="Jackson S.A."/>
        </authorList>
    </citation>
    <scope>NUCLEOTIDE SEQUENCE [LARGE SCALE GENOMIC DNA]</scope>
    <source>
        <strain evidence="10">cv. G19833</strain>
    </source>
</reference>
<evidence type="ECO:0000256" key="8">
    <source>
        <dbReference type="SAM" id="Phobius"/>
    </source>
</evidence>
<proteinExistence type="inferred from homology"/>
<dbReference type="Pfam" id="PF00854">
    <property type="entry name" value="PTR2"/>
    <property type="match status" value="1"/>
</dbReference>
<evidence type="ECO:0008006" key="11">
    <source>
        <dbReference type="Google" id="ProtNLM"/>
    </source>
</evidence>
<dbReference type="GO" id="GO:0071916">
    <property type="term" value="F:dipeptide transmembrane transporter activity"/>
    <property type="evidence" value="ECO:0007669"/>
    <property type="project" value="InterPro"/>
</dbReference>
<organism evidence="9 10">
    <name type="scientific">Phaseolus vulgaris</name>
    <name type="common">Kidney bean</name>
    <name type="synonym">French bean</name>
    <dbReference type="NCBI Taxonomy" id="3885"/>
    <lineage>
        <taxon>Eukaryota</taxon>
        <taxon>Viridiplantae</taxon>
        <taxon>Streptophyta</taxon>
        <taxon>Embryophyta</taxon>
        <taxon>Tracheophyta</taxon>
        <taxon>Spermatophyta</taxon>
        <taxon>Magnoliopsida</taxon>
        <taxon>eudicotyledons</taxon>
        <taxon>Gunneridae</taxon>
        <taxon>Pentapetalae</taxon>
        <taxon>rosids</taxon>
        <taxon>fabids</taxon>
        <taxon>Fabales</taxon>
        <taxon>Fabaceae</taxon>
        <taxon>Papilionoideae</taxon>
        <taxon>50 kb inversion clade</taxon>
        <taxon>NPAAA clade</taxon>
        <taxon>indigoferoid/millettioid clade</taxon>
        <taxon>Phaseoleae</taxon>
        <taxon>Phaseolus</taxon>
    </lineage>
</organism>
<dbReference type="GO" id="GO:0009705">
    <property type="term" value="C:plant-type vacuole membrane"/>
    <property type="evidence" value="ECO:0007669"/>
    <property type="project" value="UniProtKB-ARBA"/>
</dbReference>
<dbReference type="GO" id="GO:0080054">
    <property type="term" value="F:low-affinity nitrate transmembrane transporter activity"/>
    <property type="evidence" value="ECO:0007669"/>
    <property type="project" value="UniProtKB-ARBA"/>
</dbReference>
<dbReference type="Gene3D" id="1.20.1250.20">
    <property type="entry name" value="MFS general substrate transporter like domains"/>
    <property type="match status" value="1"/>
</dbReference>
<dbReference type="InterPro" id="IPR036259">
    <property type="entry name" value="MFS_trans_sf"/>
</dbReference>
<evidence type="ECO:0000256" key="5">
    <source>
        <dbReference type="ARBA" id="ARBA00022692"/>
    </source>
</evidence>